<organism evidence="2">
    <name type="scientific">Fervidicoccus fontis</name>
    <dbReference type="NCBI Taxonomy" id="683846"/>
    <lineage>
        <taxon>Archaea</taxon>
        <taxon>Thermoproteota</taxon>
        <taxon>Thermoprotei</taxon>
        <taxon>Fervidicoccales</taxon>
        <taxon>Fervidicoccaceae</taxon>
        <taxon>Fervidicoccus</taxon>
    </lineage>
</organism>
<evidence type="ECO:0000313" key="2">
    <source>
        <dbReference type="EMBL" id="HDS11236.1"/>
    </source>
</evidence>
<keyword evidence="1" id="KW-0175">Coiled coil</keyword>
<reference evidence="2" key="1">
    <citation type="journal article" date="2020" name="mSystems">
        <title>Genome- and Community-Level Interaction Insights into Carbon Utilization and Element Cycling Functions of Hydrothermarchaeota in Hydrothermal Sediment.</title>
        <authorList>
            <person name="Zhou Z."/>
            <person name="Liu Y."/>
            <person name="Xu W."/>
            <person name="Pan J."/>
            <person name="Luo Z.H."/>
            <person name="Li M."/>
        </authorList>
    </citation>
    <scope>NUCLEOTIDE SEQUENCE [LARGE SCALE GENOMIC DNA]</scope>
    <source>
        <strain evidence="2">SpSt-123</strain>
    </source>
</reference>
<feature type="coiled-coil region" evidence="1">
    <location>
        <begin position="51"/>
        <end position="110"/>
    </location>
</feature>
<protein>
    <submittedName>
        <fullName evidence="2">Uncharacterized protein</fullName>
    </submittedName>
</protein>
<sequence>MPTIHISVPDKLYQELKEVSENYDIQITDLIKILIKNYLPLVKQGYLSSPDPKANESYQQLQSKLETLEKRVNELDTLTRSFIRASSLMLQKLEEKIDKIEEDVYDLKVERKVSKIIEPELLNK</sequence>
<dbReference type="EMBL" id="DSDY01000191">
    <property type="protein sequence ID" value="HDS11236.1"/>
    <property type="molecule type" value="Genomic_DNA"/>
</dbReference>
<proteinExistence type="predicted"/>
<evidence type="ECO:0000256" key="1">
    <source>
        <dbReference type="SAM" id="Coils"/>
    </source>
</evidence>
<dbReference type="AlphaFoldDB" id="A0A7C1E949"/>
<accession>A0A7C1E949</accession>
<gene>
    <name evidence="2" type="ORF">ENO04_06490</name>
</gene>
<comment type="caution">
    <text evidence="2">The sequence shown here is derived from an EMBL/GenBank/DDBJ whole genome shotgun (WGS) entry which is preliminary data.</text>
</comment>
<name>A0A7C1E949_9CREN</name>